<keyword evidence="1" id="KW-0472">Membrane</keyword>
<accession>A0A9W8CH75</accession>
<dbReference type="Proteomes" id="UP001145021">
    <property type="component" value="Unassembled WGS sequence"/>
</dbReference>
<evidence type="ECO:0000256" key="1">
    <source>
        <dbReference type="SAM" id="Phobius"/>
    </source>
</evidence>
<dbReference type="AlphaFoldDB" id="A0A9W8CH75"/>
<proteinExistence type="predicted"/>
<gene>
    <name evidence="2" type="ORF">LPJ64_005179</name>
</gene>
<feature type="transmembrane region" description="Helical" evidence="1">
    <location>
        <begin position="7"/>
        <end position="26"/>
    </location>
</feature>
<keyword evidence="3" id="KW-1185">Reference proteome</keyword>
<protein>
    <submittedName>
        <fullName evidence="2">Uncharacterized protein</fullName>
    </submittedName>
</protein>
<sequence>MGMIKVFKLPITMTGVVMAMFFNLPFSMARKGAMIMMVRVANTFSVLMTPGFFTINAKALLAMAVFNASIVMERSRKGGSDQRDNG</sequence>
<dbReference type="EMBL" id="JANBOH010000307">
    <property type="protein sequence ID" value="KAJ1643008.1"/>
    <property type="molecule type" value="Genomic_DNA"/>
</dbReference>
<keyword evidence="1" id="KW-0812">Transmembrane</keyword>
<evidence type="ECO:0000313" key="3">
    <source>
        <dbReference type="Proteomes" id="UP001145021"/>
    </source>
</evidence>
<organism evidence="2 3">
    <name type="scientific">Coemansia asiatica</name>
    <dbReference type="NCBI Taxonomy" id="1052880"/>
    <lineage>
        <taxon>Eukaryota</taxon>
        <taxon>Fungi</taxon>
        <taxon>Fungi incertae sedis</taxon>
        <taxon>Zoopagomycota</taxon>
        <taxon>Kickxellomycotina</taxon>
        <taxon>Kickxellomycetes</taxon>
        <taxon>Kickxellales</taxon>
        <taxon>Kickxellaceae</taxon>
        <taxon>Coemansia</taxon>
    </lineage>
</organism>
<reference evidence="2" key="1">
    <citation type="submission" date="2022-07" db="EMBL/GenBank/DDBJ databases">
        <title>Phylogenomic reconstructions and comparative analyses of Kickxellomycotina fungi.</title>
        <authorList>
            <person name="Reynolds N.K."/>
            <person name="Stajich J.E."/>
            <person name="Barry K."/>
            <person name="Grigoriev I.V."/>
            <person name="Crous P."/>
            <person name="Smith M.E."/>
        </authorList>
    </citation>
    <scope>NUCLEOTIDE SEQUENCE</scope>
    <source>
        <strain evidence="2">NBRC 105413</strain>
    </source>
</reference>
<name>A0A9W8CH75_9FUNG</name>
<keyword evidence="1" id="KW-1133">Transmembrane helix</keyword>
<comment type="caution">
    <text evidence="2">The sequence shown here is derived from an EMBL/GenBank/DDBJ whole genome shotgun (WGS) entry which is preliminary data.</text>
</comment>
<feature type="transmembrane region" description="Helical" evidence="1">
    <location>
        <begin position="46"/>
        <end position="66"/>
    </location>
</feature>
<evidence type="ECO:0000313" key="2">
    <source>
        <dbReference type="EMBL" id="KAJ1643008.1"/>
    </source>
</evidence>